<feature type="domain" description="Lipoyl-binding" evidence="8">
    <location>
        <begin position="2"/>
        <end position="76"/>
    </location>
</feature>
<dbReference type="InterPro" id="IPR001078">
    <property type="entry name" value="2-oxoacid_DH_actylTfrase"/>
</dbReference>
<dbReference type="Gene3D" id="3.30.559.10">
    <property type="entry name" value="Chloramphenicol acetyltransferase-like domain"/>
    <property type="match status" value="1"/>
</dbReference>
<dbReference type="RefSeq" id="WP_087213997.1">
    <property type="nucleotide sequence ID" value="NZ_NFLC01000004.1"/>
</dbReference>
<dbReference type="PANTHER" id="PTHR43178">
    <property type="entry name" value="DIHYDROLIPOAMIDE ACETYLTRANSFERASE COMPONENT OF PYRUVATE DEHYDROGENASE COMPLEX"/>
    <property type="match status" value="1"/>
</dbReference>
<feature type="domain" description="Peripheral subunit-binding (PSBD)" evidence="9">
    <location>
        <begin position="121"/>
        <end position="158"/>
    </location>
</feature>
<dbReference type="GO" id="GO:0031405">
    <property type="term" value="F:lipoic acid binding"/>
    <property type="evidence" value="ECO:0007669"/>
    <property type="project" value="TreeGrafter"/>
</dbReference>
<comment type="cofactor">
    <cofactor evidence="1 6">
        <name>(R)-lipoate</name>
        <dbReference type="ChEBI" id="CHEBI:83088"/>
    </cofactor>
</comment>
<dbReference type="Pfam" id="PF02817">
    <property type="entry name" value="E3_binding"/>
    <property type="match status" value="1"/>
</dbReference>
<dbReference type="SUPFAM" id="SSF51230">
    <property type="entry name" value="Single hybrid motif"/>
    <property type="match status" value="1"/>
</dbReference>
<proteinExistence type="inferred from homology"/>
<dbReference type="SUPFAM" id="SSF52777">
    <property type="entry name" value="CoA-dependent acyltransferases"/>
    <property type="match status" value="1"/>
</dbReference>
<comment type="caution">
    <text evidence="10">The sequence shown here is derived from an EMBL/GenBank/DDBJ whole genome shotgun (WGS) entry which is preliminary data.</text>
</comment>
<dbReference type="Gene3D" id="2.40.50.100">
    <property type="match status" value="1"/>
</dbReference>
<evidence type="ECO:0000313" key="11">
    <source>
        <dbReference type="Proteomes" id="UP000196074"/>
    </source>
</evidence>
<evidence type="ECO:0000256" key="5">
    <source>
        <dbReference type="ARBA" id="ARBA00023315"/>
    </source>
</evidence>
<dbReference type="InterPro" id="IPR050743">
    <property type="entry name" value="2-oxoacid_DH_E2_comp"/>
</dbReference>
<dbReference type="Proteomes" id="UP000196074">
    <property type="component" value="Unassembled WGS sequence"/>
</dbReference>
<evidence type="ECO:0000256" key="4">
    <source>
        <dbReference type="ARBA" id="ARBA00022823"/>
    </source>
</evidence>
<dbReference type="Pfam" id="PF00364">
    <property type="entry name" value="Biotin_lipoyl"/>
    <property type="match status" value="1"/>
</dbReference>
<dbReference type="CDD" id="cd06849">
    <property type="entry name" value="lipoyl_domain"/>
    <property type="match status" value="1"/>
</dbReference>
<dbReference type="EMBL" id="NFLC01000004">
    <property type="protein sequence ID" value="OUQ11159.1"/>
    <property type="molecule type" value="Genomic_DNA"/>
</dbReference>
<dbReference type="PROSITE" id="PS51826">
    <property type="entry name" value="PSBD"/>
    <property type="match status" value="1"/>
</dbReference>
<dbReference type="EC" id="2.3.1.-" evidence="6"/>
<evidence type="ECO:0000259" key="9">
    <source>
        <dbReference type="PROSITE" id="PS51826"/>
    </source>
</evidence>
<evidence type="ECO:0000256" key="2">
    <source>
        <dbReference type="ARBA" id="ARBA00007317"/>
    </source>
</evidence>
<dbReference type="InterPro" id="IPR011053">
    <property type="entry name" value="Single_hybrid_motif"/>
</dbReference>
<evidence type="ECO:0000256" key="6">
    <source>
        <dbReference type="RuleBase" id="RU003423"/>
    </source>
</evidence>
<dbReference type="InterPro" id="IPR000089">
    <property type="entry name" value="Biotin_lipoyl"/>
</dbReference>
<accession>A0A1Y4R0T7</accession>
<name>A0A1Y4R0T7_9ENTE</name>
<reference evidence="11" key="1">
    <citation type="submission" date="2017-04" db="EMBL/GenBank/DDBJ databases">
        <title>Function of individual gut microbiota members based on whole genome sequencing of pure cultures obtained from chicken caecum.</title>
        <authorList>
            <person name="Medvecky M."/>
            <person name="Cejkova D."/>
            <person name="Polansky O."/>
            <person name="Karasova D."/>
            <person name="Kubasova T."/>
            <person name="Cizek A."/>
            <person name="Rychlik I."/>
        </authorList>
    </citation>
    <scope>NUCLEOTIDE SEQUENCE [LARGE SCALE GENOMIC DNA]</scope>
    <source>
        <strain evidence="11">An144</strain>
    </source>
</reference>
<evidence type="ECO:0000256" key="7">
    <source>
        <dbReference type="SAM" id="MobiDB-lite"/>
    </source>
</evidence>
<dbReference type="PANTHER" id="PTHR43178:SF5">
    <property type="entry name" value="LIPOAMIDE ACYLTRANSFERASE COMPONENT OF BRANCHED-CHAIN ALPHA-KETO ACID DEHYDROGENASE COMPLEX, MITOCHONDRIAL"/>
    <property type="match status" value="1"/>
</dbReference>
<evidence type="ECO:0000256" key="1">
    <source>
        <dbReference type="ARBA" id="ARBA00001938"/>
    </source>
</evidence>
<dbReference type="Gene3D" id="4.10.320.10">
    <property type="entry name" value="E3-binding domain"/>
    <property type="match status" value="1"/>
</dbReference>
<sequence>MATEVLMPKLGLTMTEGTVDQWFKNEGDTVEKGEVVCTISSEKLTHDVEAPEAGVISNLVAVGQEVPCKEPIAVIGAAGEVVQSAAPTPKEETPAPAKEESAPKAAPAPKAKVARSGDRIFITPLARKIAASKGYDISLINGTGGNGRITRRDVEMYQPQVATQASAAPASYGEGLKGMRKTIAQRMMNSLHQSAQLTIHQKADITSLMAFRKDLKEKADIPLNDGQTSITTLLSRAVILALKDKPAMNAWYGNGQLEEVEAVHLGMAVALDDGLVVPVVEDADKMTLTTLAKTLQDRISKAQDGTLSGEHYAGSTFTITNIGKTGVEYFTPILNTPEVGILGVGTLMSELALEDGQVVQKQKLPLSLTFDHQVIDGAPAADFLARVIFYLEHPYALVL</sequence>
<protein>
    <recommendedName>
        <fullName evidence="6">Dihydrolipoamide acetyltransferase component of pyruvate dehydrogenase complex</fullName>
        <ecNumber evidence="6">2.3.1.-</ecNumber>
    </recommendedName>
</protein>
<gene>
    <name evidence="10" type="ORF">B5E88_02890</name>
</gene>
<feature type="region of interest" description="Disordered" evidence="7">
    <location>
        <begin position="84"/>
        <end position="113"/>
    </location>
</feature>
<keyword evidence="4 6" id="KW-0450">Lipoyl</keyword>
<dbReference type="InterPro" id="IPR004167">
    <property type="entry name" value="PSBD"/>
</dbReference>
<organism evidence="10 11">
    <name type="scientific">Enterococcus cecorum</name>
    <dbReference type="NCBI Taxonomy" id="44008"/>
    <lineage>
        <taxon>Bacteria</taxon>
        <taxon>Bacillati</taxon>
        <taxon>Bacillota</taxon>
        <taxon>Bacilli</taxon>
        <taxon>Lactobacillales</taxon>
        <taxon>Enterococcaceae</taxon>
        <taxon>Enterococcus</taxon>
    </lineage>
</organism>
<evidence type="ECO:0000313" key="10">
    <source>
        <dbReference type="EMBL" id="OUQ11159.1"/>
    </source>
</evidence>
<evidence type="ECO:0000256" key="3">
    <source>
        <dbReference type="ARBA" id="ARBA00022679"/>
    </source>
</evidence>
<keyword evidence="3 6" id="KW-0808">Transferase</keyword>
<dbReference type="AlphaFoldDB" id="A0A1Y4R0T7"/>
<feature type="compositionally biased region" description="Basic and acidic residues" evidence="7">
    <location>
        <begin position="89"/>
        <end position="102"/>
    </location>
</feature>
<comment type="similarity">
    <text evidence="2 6">Belongs to the 2-oxoacid dehydrogenase family.</text>
</comment>
<dbReference type="InterPro" id="IPR023213">
    <property type="entry name" value="CAT-like_dom_sf"/>
</dbReference>
<dbReference type="InterPro" id="IPR036625">
    <property type="entry name" value="E3-bd_dom_sf"/>
</dbReference>
<dbReference type="SUPFAM" id="SSF47005">
    <property type="entry name" value="Peripheral subunit-binding domain of 2-oxo acid dehydrogenase complex"/>
    <property type="match status" value="1"/>
</dbReference>
<dbReference type="GO" id="GO:0016407">
    <property type="term" value="F:acetyltransferase activity"/>
    <property type="evidence" value="ECO:0007669"/>
    <property type="project" value="TreeGrafter"/>
</dbReference>
<evidence type="ECO:0000259" key="8">
    <source>
        <dbReference type="PROSITE" id="PS50968"/>
    </source>
</evidence>
<dbReference type="GO" id="GO:0005737">
    <property type="term" value="C:cytoplasm"/>
    <property type="evidence" value="ECO:0007669"/>
    <property type="project" value="TreeGrafter"/>
</dbReference>
<dbReference type="Pfam" id="PF00198">
    <property type="entry name" value="2-oxoacid_dh"/>
    <property type="match status" value="1"/>
</dbReference>
<keyword evidence="5 6" id="KW-0012">Acyltransferase</keyword>
<dbReference type="PROSITE" id="PS50968">
    <property type="entry name" value="BIOTINYL_LIPOYL"/>
    <property type="match status" value="1"/>
</dbReference>